<dbReference type="CDD" id="cd06223">
    <property type="entry name" value="PRTases_typeI"/>
    <property type="match status" value="1"/>
</dbReference>
<accession>A0A1Q8SRK3</accession>
<keyword evidence="4" id="KW-1185">Reference proteome</keyword>
<comment type="caution">
    <text evidence="3">The sequence shown here is derived from an EMBL/GenBank/DDBJ whole genome shotgun (WGS) entry which is preliminary data.</text>
</comment>
<reference evidence="3 4" key="1">
    <citation type="submission" date="2016-12" db="EMBL/GenBank/DDBJ databases">
        <title>Draft genome sequences of strains Salinicola socius SMB35, Salinicola sp. MH3R3-1 and Chromohalobacter sp. SMB17 from the Verkhnekamsk potash mining region of Russia.</title>
        <authorList>
            <person name="Mavrodi D.V."/>
            <person name="Olsson B.E."/>
            <person name="Korsakova E.S."/>
            <person name="Pyankova A."/>
            <person name="Mavrodi O.V."/>
            <person name="Plotnikova E.G."/>
        </authorList>
    </citation>
    <scope>NUCLEOTIDE SEQUENCE [LARGE SCALE GENOMIC DNA]</scope>
    <source>
        <strain evidence="3 4">SMB35</strain>
    </source>
</reference>
<comment type="similarity">
    <text evidence="1">Belongs to the ComF/GntX family.</text>
</comment>
<dbReference type="Proteomes" id="UP000186878">
    <property type="component" value="Unassembled WGS sequence"/>
</dbReference>
<evidence type="ECO:0000259" key="2">
    <source>
        <dbReference type="Pfam" id="PF18912"/>
    </source>
</evidence>
<dbReference type="InterPro" id="IPR000836">
    <property type="entry name" value="PRTase_dom"/>
</dbReference>
<organism evidence="3 4">
    <name type="scientific">Salinicola socius</name>
    <dbReference type="NCBI Taxonomy" id="404433"/>
    <lineage>
        <taxon>Bacteria</taxon>
        <taxon>Pseudomonadati</taxon>
        <taxon>Pseudomonadota</taxon>
        <taxon>Gammaproteobacteria</taxon>
        <taxon>Oceanospirillales</taxon>
        <taxon>Halomonadaceae</taxon>
        <taxon>Salinicola</taxon>
    </lineage>
</organism>
<dbReference type="InterPro" id="IPR029057">
    <property type="entry name" value="PRTase-like"/>
</dbReference>
<dbReference type="EMBL" id="MSDO01000017">
    <property type="protein sequence ID" value="OLO04064.1"/>
    <property type="molecule type" value="Genomic_DNA"/>
</dbReference>
<dbReference type="SUPFAM" id="SSF53271">
    <property type="entry name" value="PRTase-like"/>
    <property type="match status" value="1"/>
</dbReference>
<dbReference type="GO" id="GO:0016757">
    <property type="term" value="F:glycosyltransferase activity"/>
    <property type="evidence" value="ECO:0007669"/>
    <property type="project" value="UniProtKB-KW"/>
</dbReference>
<dbReference type="InterPro" id="IPR044005">
    <property type="entry name" value="DZR_2"/>
</dbReference>
<keyword evidence="3" id="KW-0808">Transferase</keyword>
<proteinExistence type="inferred from homology"/>
<dbReference type="InterPro" id="IPR051910">
    <property type="entry name" value="ComF/GntX_DNA_util-trans"/>
</dbReference>
<name>A0A1Q8SRK3_9GAMM</name>
<dbReference type="PANTHER" id="PTHR47505:SF1">
    <property type="entry name" value="DNA UTILIZATION PROTEIN YHGH"/>
    <property type="match status" value="1"/>
</dbReference>
<dbReference type="STRING" id="404433.BTW07_11265"/>
<sequence length="225" mass="24748">MPGYCAFCHTAVADGVPWCADCFADMPWNHGACGLCAEPLPTNALAPSTPRRCGRCLRHPPAQTSAWVPLRYESRMTPLIQRYKFSADPRAGEVLIQLMLASLSRGLDLGEAVIGVPGQRERTREQGFDHTAWLTKRLAERLKLPMVEAERLRETPSQRGLDRVSRRRNVKRAFAVNQPLPAAVMIVDDVMTTGATLESLALACRAAGARQITALAFARTPSVRI</sequence>
<dbReference type="PANTHER" id="PTHR47505">
    <property type="entry name" value="DNA UTILIZATION PROTEIN YHGH"/>
    <property type="match status" value="1"/>
</dbReference>
<gene>
    <name evidence="3" type="ORF">BTW07_11265</name>
</gene>
<evidence type="ECO:0000313" key="3">
    <source>
        <dbReference type="EMBL" id="OLO04064.1"/>
    </source>
</evidence>
<evidence type="ECO:0000256" key="1">
    <source>
        <dbReference type="ARBA" id="ARBA00008007"/>
    </source>
</evidence>
<keyword evidence="3" id="KW-0328">Glycosyltransferase</keyword>
<evidence type="ECO:0000313" key="4">
    <source>
        <dbReference type="Proteomes" id="UP000186878"/>
    </source>
</evidence>
<feature type="domain" description="Double zinc ribbon" evidence="2">
    <location>
        <begin position="2"/>
        <end position="57"/>
    </location>
</feature>
<dbReference type="Gene3D" id="3.40.50.2020">
    <property type="match status" value="1"/>
</dbReference>
<dbReference type="AlphaFoldDB" id="A0A1Q8SRK3"/>
<dbReference type="OrthoDB" id="9793412at2"/>
<protein>
    <submittedName>
        <fullName evidence="3">Amidophosphoribosyltransferase</fullName>
    </submittedName>
</protein>
<dbReference type="Pfam" id="PF18912">
    <property type="entry name" value="DZR_2"/>
    <property type="match status" value="1"/>
</dbReference>